<keyword evidence="1 2" id="KW-0694">RNA-binding</keyword>
<dbReference type="InterPro" id="IPR045844">
    <property type="entry name" value="RRM_Ist3-like"/>
</dbReference>
<dbReference type="GO" id="GO:0003723">
    <property type="term" value="F:RNA binding"/>
    <property type="evidence" value="ECO:0007669"/>
    <property type="project" value="UniProtKB-UniRule"/>
</dbReference>
<dbReference type="Proteomes" id="UP000515154">
    <property type="component" value="Unplaced"/>
</dbReference>
<dbReference type="InterPro" id="IPR012677">
    <property type="entry name" value="Nucleotide-bd_a/b_plait_sf"/>
</dbReference>
<dbReference type="GO" id="GO:0000398">
    <property type="term" value="P:mRNA splicing, via spliceosome"/>
    <property type="evidence" value="ECO:0007669"/>
    <property type="project" value="InterPro"/>
</dbReference>
<dbReference type="CDD" id="cd12411">
    <property type="entry name" value="RRM_ist3_like"/>
    <property type="match status" value="1"/>
</dbReference>
<dbReference type="Gene3D" id="3.30.70.330">
    <property type="match status" value="1"/>
</dbReference>
<evidence type="ECO:0000313" key="4">
    <source>
        <dbReference type="Proteomes" id="UP000515154"/>
    </source>
</evidence>
<accession>A0A6P7TNY6</accession>
<evidence type="ECO:0000256" key="2">
    <source>
        <dbReference type="PROSITE-ProRule" id="PRU00176"/>
    </source>
</evidence>
<protein>
    <submittedName>
        <fullName evidence="5">RNA-binding motif protein, X-linked 2-like</fullName>
    </submittedName>
</protein>
<name>A0A6P7TNY6_9MOLL</name>
<dbReference type="KEGG" id="osn:115227009"/>
<dbReference type="AlphaFoldDB" id="A0A6P7TNY6"/>
<dbReference type="PANTHER" id="PTHR45880:SF1">
    <property type="entry name" value="RNA-BINDING MOTIF PROTEIN, X-LINKED 2"/>
    <property type="match status" value="1"/>
</dbReference>
<sequence>MAHKGAFEAVDRTSRDIKNCEELLFGGAIVVLADIGNGAITSDIQDQKISLPEELCIYVNTAEELFSSVYSELSEHYRNFDWLRERAILAPLNDELKKIKNIQKISEKSIDFLGKGSWHEQYRNSAWIFVGGLSYDLTEGDVLCVFSQYGEIVTINLIRDRKTGRSKGYCFICYQDQRSTDLAVDNFNGIQILSRTIKVDHVENYRIPEEHEEDDELTKKLKFEGLLGINEKEIFNSKNKRHRSNKH</sequence>
<evidence type="ECO:0000256" key="1">
    <source>
        <dbReference type="ARBA" id="ARBA00022884"/>
    </source>
</evidence>
<dbReference type="InterPro" id="IPR000504">
    <property type="entry name" value="RRM_dom"/>
</dbReference>
<dbReference type="PROSITE" id="PS50102">
    <property type="entry name" value="RRM"/>
    <property type="match status" value="1"/>
</dbReference>
<dbReference type="FunFam" id="3.30.70.330:FF:000962">
    <property type="entry name" value="RBMX2 ortholog"/>
    <property type="match status" value="1"/>
</dbReference>
<dbReference type="PANTHER" id="PTHR45880">
    <property type="entry name" value="RNA-BINDING MOTIF PROTEIN, X-LINKED 2"/>
    <property type="match status" value="1"/>
</dbReference>
<dbReference type="Pfam" id="PF00076">
    <property type="entry name" value="RRM_1"/>
    <property type="match status" value="1"/>
</dbReference>
<evidence type="ECO:0000259" key="3">
    <source>
        <dbReference type="PROSITE" id="PS50102"/>
    </source>
</evidence>
<dbReference type="InterPro" id="IPR051847">
    <property type="entry name" value="RNA_proc/Spliceosome_comp"/>
</dbReference>
<reference evidence="5" key="1">
    <citation type="submission" date="2025-08" db="UniProtKB">
        <authorList>
            <consortium name="RefSeq"/>
        </authorList>
    </citation>
    <scope>IDENTIFICATION</scope>
</reference>
<organism evidence="4 5">
    <name type="scientific">Octopus sinensis</name>
    <name type="common">East Asian common octopus</name>
    <dbReference type="NCBI Taxonomy" id="2607531"/>
    <lineage>
        <taxon>Eukaryota</taxon>
        <taxon>Metazoa</taxon>
        <taxon>Spiralia</taxon>
        <taxon>Lophotrochozoa</taxon>
        <taxon>Mollusca</taxon>
        <taxon>Cephalopoda</taxon>
        <taxon>Coleoidea</taxon>
        <taxon>Octopodiformes</taxon>
        <taxon>Octopoda</taxon>
        <taxon>Incirrata</taxon>
        <taxon>Octopodidae</taxon>
        <taxon>Octopus</taxon>
    </lineage>
</organism>
<evidence type="ECO:0000313" key="5">
    <source>
        <dbReference type="RefSeq" id="XP_029653819.1"/>
    </source>
</evidence>
<feature type="domain" description="RRM" evidence="3">
    <location>
        <begin position="126"/>
        <end position="204"/>
    </location>
</feature>
<dbReference type="RefSeq" id="XP_029653819.1">
    <property type="nucleotide sequence ID" value="XM_029797959.1"/>
</dbReference>
<keyword evidence="4" id="KW-1185">Reference proteome</keyword>
<dbReference type="InterPro" id="IPR035979">
    <property type="entry name" value="RBD_domain_sf"/>
</dbReference>
<dbReference type="GO" id="GO:0071011">
    <property type="term" value="C:precatalytic spliceosome"/>
    <property type="evidence" value="ECO:0007669"/>
    <property type="project" value="TreeGrafter"/>
</dbReference>
<dbReference type="GO" id="GO:0005686">
    <property type="term" value="C:U2 snRNP"/>
    <property type="evidence" value="ECO:0007669"/>
    <property type="project" value="TreeGrafter"/>
</dbReference>
<dbReference type="GO" id="GO:0071013">
    <property type="term" value="C:catalytic step 2 spliceosome"/>
    <property type="evidence" value="ECO:0007669"/>
    <property type="project" value="TreeGrafter"/>
</dbReference>
<dbReference type="SUPFAM" id="SSF54928">
    <property type="entry name" value="RNA-binding domain, RBD"/>
    <property type="match status" value="1"/>
</dbReference>
<dbReference type="SMART" id="SM00360">
    <property type="entry name" value="RRM"/>
    <property type="match status" value="1"/>
</dbReference>
<proteinExistence type="predicted"/>
<gene>
    <name evidence="5" type="primary">LOC115227009</name>
</gene>